<reference evidence="3 4" key="1">
    <citation type="submission" date="2019-05" db="EMBL/GenBank/DDBJ databases">
        <title>Genome sequencing of F202Z8.</title>
        <authorList>
            <person name="Kwon Y.M."/>
        </authorList>
    </citation>
    <scope>NUCLEOTIDE SEQUENCE [LARGE SCALE GENOMIC DNA]</scope>
    <source>
        <strain evidence="3 4">F202Z8</strain>
    </source>
</reference>
<gene>
    <name evidence="3" type="ORF">FGM00_04840</name>
</gene>
<evidence type="ECO:0000313" key="4">
    <source>
        <dbReference type="Proteomes" id="UP000310017"/>
    </source>
</evidence>
<dbReference type="EMBL" id="CP040710">
    <property type="protein sequence ID" value="QCW99467.1"/>
    <property type="molecule type" value="Genomic_DNA"/>
</dbReference>
<dbReference type="Pfam" id="PF13372">
    <property type="entry name" value="Alginate_exp"/>
    <property type="match status" value="1"/>
</dbReference>
<protein>
    <recommendedName>
        <fullName evidence="2">Alginate export domain-containing protein</fullName>
    </recommendedName>
</protein>
<organism evidence="3 4">
    <name type="scientific">Aggregatimonas sangjinii</name>
    <dbReference type="NCBI Taxonomy" id="2583587"/>
    <lineage>
        <taxon>Bacteria</taxon>
        <taxon>Pseudomonadati</taxon>
        <taxon>Bacteroidota</taxon>
        <taxon>Flavobacteriia</taxon>
        <taxon>Flavobacteriales</taxon>
        <taxon>Flavobacteriaceae</taxon>
        <taxon>Aggregatimonas</taxon>
    </lineage>
</organism>
<evidence type="ECO:0000259" key="2">
    <source>
        <dbReference type="Pfam" id="PF13372"/>
    </source>
</evidence>
<evidence type="ECO:0000256" key="1">
    <source>
        <dbReference type="SAM" id="SignalP"/>
    </source>
</evidence>
<feature type="domain" description="Alginate export" evidence="2">
    <location>
        <begin position="70"/>
        <end position="449"/>
    </location>
</feature>
<dbReference type="AlphaFoldDB" id="A0A5B7SR67"/>
<feature type="chain" id="PRO_5022806880" description="Alginate export domain-containing protein" evidence="1">
    <location>
        <begin position="24"/>
        <end position="467"/>
    </location>
</feature>
<dbReference type="RefSeq" id="WP_138851820.1">
    <property type="nucleotide sequence ID" value="NZ_CP040710.1"/>
</dbReference>
<evidence type="ECO:0000313" key="3">
    <source>
        <dbReference type="EMBL" id="QCW99467.1"/>
    </source>
</evidence>
<dbReference type="Proteomes" id="UP000310017">
    <property type="component" value="Chromosome"/>
</dbReference>
<keyword evidence="1" id="KW-0732">Signal</keyword>
<dbReference type="OrthoDB" id="311329at2"/>
<dbReference type="InterPro" id="IPR025388">
    <property type="entry name" value="Alginate_export_dom"/>
</dbReference>
<accession>A0A5B7SR67</accession>
<feature type="signal peptide" evidence="1">
    <location>
        <begin position="1"/>
        <end position="23"/>
    </location>
</feature>
<sequence length="467" mass="53731">MSKFEKCILLLILISLWFSKTQAQEIADVRPPILPIRYLENYGFLKDSSKATAPFDTIKFIRLNAEGSSYVSFGGELRSFYESIHNRQDEGEGFLLTRLMAHADLHLGNRFRFFVQPASGFELFKETPARVIDRDELFLLNLFADYKFIDTGSESLTARLGRQELNYGRGRMVTIREGPNVRHYWEGIKLIYETSRWKVDGFLTKYGNNQPGVLDNPILDSEETFLGVYAQSNTAEILDSNIDLHYFGFIDEISQFFNAEGEETRHSLGLRLYNIKGKWDYDVEAIGQFGTVGESNIAAFGFYGETGYTFYPKASITKRIGLKVDYFTGDRDSTDTKLNSFNPMYPRQGYYRGAGALYASNFWDIHPSFTIAKENDFNLLVDWAWYWRTSVEDGLYIGGNGMPLLEPDGLEKEFLGSQLNFQLTYTFNPYMSSTINYSRFYSGGFVRDNPTPMEISDFLNLTFLFRF</sequence>
<name>A0A5B7SR67_9FLAO</name>
<dbReference type="KEGG" id="asag:FGM00_04840"/>
<proteinExistence type="predicted"/>
<keyword evidence="4" id="KW-1185">Reference proteome</keyword>